<dbReference type="Gene3D" id="1.10.357.10">
    <property type="entry name" value="Tetracycline Repressor, domain 2"/>
    <property type="match status" value="1"/>
</dbReference>
<dbReference type="InterPro" id="IPR009057">
    <property type="entry name" value="Homeodomain-like_sf"/>
</dbReference>
<dbReference type="Gene3D" id="1.10.10.60">
    <property type="entry name" value="Homeodomain-like"/>
    <property type="match status" value="1"/>
</dbReference>
<dbReference type="Proteomes" id="UP000051450">
    <property type="component" value="Unassembled WGS sequence"/>
</dbReference>
<dbReference type="PRINTS" id="PR00455">
    <property type="entry name" value="HTHTETR"/>
</dbReference>
<sequence>MKLTKVLIVQSAIEILHEQGLESVSMRSIATRLGVKAPALYNHVQNKQNILELISEEISKKVLSRVDENDSMASFSLVLRDELKKIKDSWKIFAETSPMTPVRMQMITMFLTILEQLGTGEESAMIGNMINNFILSFVADEYLFSNTASPAETIDIPNIFRMPDMSIESQFLVQLNILLDGVMKRVASNS</sequence>
<dbReference type="PATRIC" id="fig|1423719.4.peg.1030"/>
<dbReference type="SUPFAM" id="SSF46689">
    <property type="entry name" value="Homeodomain-like"/>
    <property type="match status" value="1"/>
</dbReference>
<organism evidence="4 5">
    <name type="scientific">Dellaglioa algida DSM 15638</name>
    <dbReference type="NCBI Taxonomy" id="1423719"/>
    <lineage>
        <taxon>Bacteria</taxon>
        <taxon>Bacillati</taxon>
        <taxon>Bacillota</taxon>
        <taxon>Bacilli</taxon>
        <taxon>Lactobacillales</taxon>
        <taxon>Lactobacillaceae</taxon>
        <taxon>Dellaglioa</taxon>
    </lineage>
</organism>
<evidence type="ECO:0000256" key="2">
    <source>
        <dbReference type="PROSITE-ProRule" id="PRU00335"/>
    </source>
</evidence>
<dbReference type="AlphaFoldDB" id="A0A0R1HRH9"/>
<dbReference type="PROSITE" id="PS50977">
    <property type="entry name" value="HTH_TETR_2"/>
    <property type="match status" value="1"/>
</dbReference>
<accession>A0A0R1HRH9</accession>
<dbReference type="GO" id="GO:0003677">
    <property type="term" value="F:DNA binding"/>
    <property type="evidence" value="ECO:0007669"/>
    <property type="project" value="UniProtKB-UniRule"/>
</dbReference>
<dbReference type="GO" id="GO:0046677">
    <property type="term" value="P:response to antibiotic"/>
    <property type="evidence" value="ECO:0007669"/>
    <property type="project" value="InterPro"/>
</dbReference>
<dbReference type="GO" id="GO:0045892">
    <property type="term" value="P:negative regulation of DNA-templated transcription"/>
    <property type="evidence" value="ECO:0007669"/>
    <property type="project" value="InterPro"/>
</dbReference>
<proteinExistence type="predicted"/>
<dbReference type="PRINTS" id="PR00400">
    <property type="entry name" value="TETREPRESSOR"/>
</dbReference>
<evidence type="ECO:0000259" key="3">
    <source>
        <dbReference type="PROSITE" id="PS50977"/>
    </source>
</evidence>
<evidence type="ECO:0000313" key="5">
    <source>
        <dbReference type="Proteomes" id="UP000051450"/>
    </source>
</evidence>
<protein>
    <recommendedName>
        <fullName evidence="3">HTH tetR-type domain-containing protein</fullName>
    </recommendedName>
</protein>
<feature type="domain" description="HTH tetR-type" evidence="3">
    <location>
        <begin position="2"/>
        <end position="62"/>
    </location>
</feature>
<dbReference type="EMBL" id="AZDI01000003">
    <property type="protein sequence ID" value="KRK46049.1"/>
    <property type="molecule type" value="Genomic_DNA"/>
</dbReference>
<evidence type="ECO:0000256" key="1">
    <source>
        <dbReference type="ARBA" id="ARBA00023125"/>
    </source>
</evidence>
<dbReference type="Pfam" id="PF00440">
    <property type="entry name" value="TetR_N"/>
    <property type="match status" value="1"/>
</dbReference>
<gene>
    <name evidence="4" type="ORF">FC66_GL001012</name>
</gene>
<keyword evidence="1 2" id="KW-0238">DNA-binding</keyword>
<dbReference type="RefSeq" id="WP_057974071.1">
    <property type="nucleotide sequence ID" value="NZ_AZDI01000003.1"/>
</dbReference>
<feature type="DNA-binding region" description="H-T-H motif" evidence="2">
    <location>
        <begin position="25"/>
        <end position="44"/>
    </location>
</feature>
<dbReference type="STRING" id="1423719.FC66_GL001012"/>
<name>A0A0R1HRH9_9LACO</name>
<evidence type="ECO:0000313" key="4">
    <source>
        <dbReference type="EMBL" id="KRK46049.1"/>
    </source>
</evidence>
<dbReference type="InterPro" id="IPR036271">
    <property type="entry name" value="Tet_transcr_reg_TetR-rel_C_sf"/>
</dbReference>
<dbReference type="SUPFAM" id="SSF48498">
    <property type="entry name" value="Tetracyclin repressor-like, C-terminal domain"/>
    <property type="match status" value="1"/>
</dbReference>
<comment type="caution">
    <text evidence="4">The sequence shown here is derived from an EMBL/GenBank/DDBJ whole genome shotgun (WGS) entry which is preliminary data.</text>
</comment>
<dbReference type="InterPro" id="IPR003012">
    <property type="entry name" value="Tet_transcr_reg_TetR"/>
</dbReference>
<keyword evidence="5" id="KW-1185">Reference proteome</keyword>
<reference evidence="4 5" key="1">
    <citation type="journal article" date="2015" name="Genome Announc.">
        <title>Expanding the biotechnology potential of lactobacilli through comparative genomics of 213 strains and associated genera.</title>
        <authorList>
            <person name="Sun Z."/>
            <person name="Harris H.M."/>
            <person name="McCann A."/>
            <person name="Guo C."/>
            <person name="Argimon S."/>
            <person name="Zhang W."/>
            <person name="Yang X."/>
            <person name="Jeffery I.B."/>
            <person name="Cooney J.C."/>
            <person name="Kagawa T.F."/>
            <person name="Liu W."/>
            <person name="Song Y."/>
            <person name="Salvetti E."/>
            <person name="Wrobel A."/>
            <person name="Rasinkangas P."/>
            <person name="Parkhill J."/>
            <person name="Rea M.C."/>
            <person name="O'Sullivan O."/>
            <person name="Ritari J."/>
            <person name="Douillard F.P."/>
            <person name="Paul Ross R."/>
            <person name="Yang R."/>
            <person name="Briner A.E."/>
            <person name="Felis G.E."/>
            <person name="de Vos W.M."/>
            <person name="Barrangou R."/>
            <person name="Klaenhammer T.R."/>
            <person name="Caufield P.W."/>
            <person name="Cui Y."/>
            <person name="Zhang H."/>
            <person name="O'Toole P.W."/>
        </authorList>
    </citation>
    <scope>NUCLEOTIDE SEQUENCE [LARGE SCALE GENOMIC DNA]</scope>
    <source>
        <strain evidence="4 5">DSM 15638</strain>
    </source>
</reference>
<dbReference type="InterPro" id="IPR001647">
    <property type="entry name" value="HTH_TetR"/>
</dbReference>